<dbReference type="NCBIfam" id="TIGR01725">
    <property type="entry name" value="phge_HK97_gp10"/>
    <property type="match status" value="1"/>
</dbReference>
<dbReference type="EMBL" id="CP006650">
    <property type="protein sequence ID" value="AGT09693.1"/>
    <property type="molecule type" value="Genomic_DNA"/>
</dbReference>
<dbReference type="Proteomes" id="UP000015480">
    <property type="component" value="Chromosome"/>
</dbReference>
<evidence type="ECO:0008006" key="3">
    <source>
        <dbReference type="Google" id="ProtNLM"/>
    </source>
</evidence>
<protein>
    <recommendedName>
        <fullName evidence="3">Phage protein, HK97 gp10 family</fullName>
    </recommendedName>
</protein>
<gene>
    <name evidence="1" type="ORF">JCM7686_2631</name>
</gene>
<dbReference type="STRING" id="1367847.JCM7686_2631"/>
<dbReference type="HOGENOM" id="CLU_127674_2_0_5"/>
<name>S5YDZ1_PARAH</name>
<organism evidence="1 2">
    <name type="scientific">Paracoccus aminophilus JCM 7686</name>
    <dbReference type="NCBI Taxonomy" id="1367847"/>
    <lineage>
        <taxon>Bacteria</taxon>
        <taxon>Pseudomonadati</taxon>
        <taxon>Pseudomonadota</taxon>
        <taxon>Alphaproteobacteria</taxon>
        <taxon>Rhodobacterales</taxon>
        <taxon>Paracoccaceae</taxon>
        <taxon>Paracoccus</taxon>
    </lineage>
</organism>
<accession>S5YDZ1</accession>
<reference evidence="1 2" key="1">
    <citation type="journal article" date="2014" name="BMC Genomics">
        <title>Architecture and functions of a multipartite genome of the methylotrophic bacterium Paracoccus aminophilus JCM 7686, containing primary and secondary chromids.</title>
        <authorList>
            <person name="Dziewit L."/>
            <person name="Czarnecki J."/>
            <person name="Wibberg D."/>
            <person name="Radlinska M."/>
            <person name="Mrozek P."/>
            <person name="Szymczak M."/>
            <person name="Schluter A."/>
            <person name="Puhler A."/>
            <person name="Bartosik D."/>
        </authorList>
    </citation>
    <scope>NUCLEOTIDE SEQUENCE [LARGE SCALE GENOMIC DNA]</scope>
    <source>
        <strain evidence="1">JCM 7686</strain>
    </source>
</reference>
<evidence type="ECO:0000313" key="1">
    <source>
        <dbReference type="EMBL" id="AGT09693.1"/>
    </source>
</evidence>
<dbReference type="PATRIC" id="fig|1367847.3.peg.2633"/>
<keyword evidence="2" id="KW-1185">Reference proteome</keyword>
<evidence type="ECO:0000313" key="2">
    <source>
        <dbReference type="Proteomes" id="UP000015480"/>
    </source>
</evidence>
<dbReference type="Pfam" id="PF04883">
    <property type="entry name" value="HK97-gp10_like"/>
    <property type="match status" value="1"/>
</dbReference>
<sequence>MSSRSSANTGVASTAAIAEKINACFTSDSLMAHLNPRIVAKLKQIPAVAVDAAKMAMEEGAEEICEYMRNLIRSNFKPGNGDLLKSVGWTWGDVPPGSFMIDDIRNGKNKGDQYATLRIKIYAGSKTAFYARFHEFGTKSGLPARPFFFPAWKAKKADFKKKIRARVKTAIKEAWRNG</sequence>
<proteinExistence type="predicted"/>
<dbReference type="AlphaFoldDB" id="S5YDZ1"/>
<dbReference type="eggNOG" id="ENOG50316U7">
    <property type="taxonomic scope" value="Bacteria"/>
</dbReference>
<dbReference type="InterPro" id="IPR010064">
    <property type="entry name" value="HK97-gp10_tail"/>
</dbReference>
<dbReference type="KEGG" id="pami:JCM7686_2631"/>